<keyword evidence="1" id="KW-0812">Transmembrane</keyword>
<feature type="transmembrane region" description="Helical" evidence="1">
    <location>
        <begin position="208"/>
        <end position="228"/>
    </location>
</feature>
<comment type="caution">
    <text evidence="2">The sequence shown here is derived from an EMBL/GenBank/DDBJ whole genome shotgun (WGS) entry which is preliminary data.</text>
</comment>
<evidence type="ECO:0000313" key="3">
    <source>
        <dbReference type="Proteomes" id="UP001141933"/>
    </source>
</evidence>
<sequence>MIILYFFFLLYLSASIYYTPKNKLKKRIFLVSIAFAILAFFQEVQKDSDLTVAFYHLDILRQKGWNYFSHPDLAQDIYFTGRDILKIYFYILSLLPYNNFYSAISIFFIYFLPLNGILTICQNYQIPYTKTKYLLILLLWMIDFFDGSNGVRNMLSFSIFSYALMKDICIKQNKLLTWGLYIISALLHSSAWILILLRSILYIKKKRIIIAISIMLIVWPIALQYIPFLSGNDNAIMNSMQHHANAYTHTGSDSGNFNSDNFNNSTSYILMRIFRIVHVLLLTYMILYTWKRAKTLPPFYLFMLLLSGFCIGSTSPSIANNVLSRYSFAMIFLTPLTYLIYNQLIKNKKYIIIGNYKIEFFALALIFITILFNYYMFRYHYHYMFFGFNLY</sequence>
<reference evidence="2" key="1">
    <citation type="submission" date="2022-12" db="EMBL/GenBank/DDBJ databases">
        <title>Phocaeicola acetigenes sp. nov., isolated feces from a healthy human.</title>
        <authorList>
            <person name="Do H."/>
            <person name="Ha Y.B."/>
            <person name="Kim J.-S."/>
            <person name="Suh M.K."/>
            <person name="Kim H.S."/>
            <person name="Lee J.-S."/>
        </authorList>
    </citation>
    <scope>NUCLEOTIDE SEQUENCE</scope>
    <source>
        <strain evidence="2">KGMB11183</strain>
    </source>
</reference>
<feature type="transmembrane region" description="Helical" evidence="1">
    <location>
        <begin position="100"/>
        <end position="121"/>
    </location>
</feature>
<dbReference type="EMBL" id="JAPZVM010000004">
    <property type="protein sequence ID" value="MCZ8372448.1"/>
    <property type="molecule type" value="Genomic_DNA"/>
</dbReference>
<proteinExistence type="predicted"/>
<accession>A0ABT4PHD0</accession>
<organism evidence="2 3">
    <name type="scientific">Phocaeicola acetigenes</name>
    <dbReference type="NCBI Taxonomy" id="3016083"/>
    <lineage>
        <taxon>Bacteria</taxon>
        <taxon>Pseudomonadati</taxon>
        <taxon>Bacteroidota</taxon>
        <taxon>Bacteroidia</taxon>
        <taxon>Bacteroidales</taxon>
        <taxon>Bacteroidaceae</taxon>
        <taxon>Phocaeicola</taxon>
    </lineage>
</organism>
<feature type="transmembrane region" description="Helical" evidence="1">
    <location>
        <begin position="269"/>
        <end position="287"/>
    </location>
</feature>
<keyword evidence="3" id="KW-1185">Reference proteome</keyword>
<evidence type="ECO:0000313" key="2">
    <source>
        <dbReference type="EMBL" id="MCZ8372448.1"/>
    </source>
</evidence>
<feature type="transmembrane region" description="Helical" evidence="1">
    <location>
        <begin position="299"/>
        <end position="319"/>
    </location>
</feature>
<evidence type="ECO:0008006" key="4">
    <source>
        <dbReference type="Google" id="ProtNLM"/>
    </source>
</evidence>
<feature type="transmembrane region" description="Helical" evidence="1">
    <location>
        <begin position="325"/>
        <end position="344"/>
    </location>
</feature>
<name>A0ABT4PHD0_9BACT</name>
<feature type="transmembrane region" description="Helical" evidence="1">
    <location>
        <begin position="175"/>
        <end position="196"/>
    </location>
</feature>
<gene>
    <name evidence="2" type="ORF">O6P32_06950</name>
</gene>
<dbReference type="Proteomes" id="UP001141933">
    <property type="component" value="Unassembled WGS sequence"/>
</dbReference>
<keyword evidence="1" id="KW-0472">Membrane</keyword>
<keyword evidence="1" id="KW-1133">Transmembrane helix</keyword>
<feature type="transmembrane region" description="Helical" evidence="1">
    <location>
        <begin position="133"/>
        <end position="155"/>
    </location>
</feature>
<protein>
    <recommendedName>
        <fullName evidence="4">EpsG family protein</fullName>
    </recommendedName>
</protein>
<dbReference type="RefSeq" id="WP_269877655.1">
    <property type="nucleotide sequence ID" value="NZ_JAPZVM010000004.1"/>
</dbReference>
<feature type="transmembrane region" description="Helical" evidence="1">
    <location>
        <begin position="356"/>
        <end position="377"/>
    </location>
</feature>
<evidence type="ECO:0000256" key="1">
    <source>
        <dbReference type="SAM" id="Phobius"/>
    </source>
</evidence>